<evidence type="ECO:0000313" key="2">
    <source>
        <dbReference type="Proteomes" id="UP000823902"/>
    </source>
</evidence>
<gene>
    <name evidence="1" type="ORF">H9697_12230</name>
</gene>
<dbReference type="EMBL" id="DWVY01000062">
    <property type="protein sequence ID" value="HJC75687.1"/>
    <property type="molecule type" value="Genomic_DNA"/>
</dbReference>
<reference evidence="1" key="2">
    <citation type="submission" date="2021-04" db="EMBL/GenBank/DDBJ databases">
        <authorList>
            <person name="Gilroy R."/>
        </authorList>
    </citation>
    <scope>NUCLEOTIDE SEQUENCE</scope>
    <source>
        <strain evidence="1">CHK196-7946</strain>
    </source>
</reference>
<comment type="caution">
    <text evidence="1">The sequence shown here is derived from an EMBL/GenBank/DDBJ whole genome shotgun (WGS) entry which is preliminary data.</text>
</comment>
<name>A0A9D2TP72_9FIRM</name>
<organism evidence="1 2">
    <name type="scientific">Candidatus Mediterraneibacter faecavium</name>
    <dbReference type="NCBI Taxonomy" id="2838668"/>
    <lineage>
        <taxon>Bacteria</taxon>
        <taxon>Bacillati</taxon>
        <taxon>Bacillota</taxon>
        <taxon>Clostridia</taxon>
        <taxon>Lachnospirales</taxon>
        <taxon>Lachnospiraceae</taxon>
        <taxon>Mediterraneibacter</taxon>
    </lineage>
</organism>
<protein>
    <submittedName>
        <fullName evidence="1">Uncharacterized protein</fullName>
    </submittedName>
</protein>
<dbReference type="AlphaFoldDB" id="A0A9D2TP72"/>
<reference evidence="1" key="1">
    <citation type="journal article" date="2021" name="PeerJ">
        <title>Extensive microbial diversity within the chicken gut microbiome revealed by metagenomics and culture.</title>
        <authorList>
            <person name="Gilroy R."/>
            <person name="Ravi A."/>
            <person name="Getino M."/>
            <person name="Pursley I."/>
            <person name="Horton D.L."/>
            <person name="Alikhan N.F."/>
            <person name="Baker D."/>
            <person name="Gharbi K."/>
            <person name="Hall N."/>
            <person name="Watson M."/>
            <person name="Adriaenssens E.M."/>
            <person name="Foster-Nyarko E."/>
            <person name="Jarju S."/>
            <person name="Secka A."/>
            <person name="Antonio M."/>
            <person name="Oren A."/>
            <person name="Chaudhuri R.R."/>
            <person name="La Ragione R."/>
            <person name="Hildebrand F."/>
            <person name="Pallen M.J."/>
        </authorList>
    </citation>
    <scope>NUCLEOTIDE SEQUENCE</scope>
    <source>
        <strain evidence="1">CHK196-7946</strain>
    </source>
</reference>
<dbReference type="Proteomes" id="UP000823902">
    <property type="component" value="Unassembled WGS sequence"/>
</dbReference>
<evidence type="ECO:0000313" key="1">
    <source>
        <dbReference type="EMBL" id="HJC75687.1"/>
    </source>
</evidence>
<proteinExistence type="predicted"/>
<sequence length="57" mass="6733">MGRFVNPENSAFQVALNSEIYNEEIRSEFAETVARDMEKIHQDYASAIRYNDENYKK</sequence>
<accession>A0A9D2TP72</accession>